<evidence type="ECO:0000313" key="2">
    <source>
        <dbReference type="EMBL" id="CAF3984476.1"/>
    </source>
</evidence>
<dbReference type="Proteomes" id="UP000663823">
    <property type="component" value="Unassembled WGS sequence"/>
</dbReference>
<comment type="caution">
    <text evidence="2">The sequence shown here is derived from an EMBL/GenBank/DDBJ whole genome shotgun (WGS) entry which is preliminary data.</text>
</comment>
<keyword evidence="1" id="KW-1133">Transmembrane helix</keyword>
<evidence type="ECO:0000256" key="1">
    <source>
        <dbReference type="SAM" id="Phobius"/>
    </source>
</evidence>
<evidence type="ECO:0000313" key="3">
    <source>
        <dbReference type="Proteomes" id="UP000663823"/>
    </source>
</evidence>
<protein>
    <submittedName>
        <fullName evidence="2">Uncharacterized protein</fullName>
    </submittedName>
</protein>
<gene>
    <name evidence="2" type="ORF">OTI717_LOCUS28131</name>
</gene>
<organism evidence="2 3">
    <name type="scientific">Rotaria sordida</name>
    <dbReference type="NCBI Taxonomy" id="392033"/>
    <lineage>
        <taxon>Eukaryota</taxon>
        <taxon>Metazoa</taxon>
        <taxon>Spiralia</taxon>
        <taxon>Gnathifera</taxon>
        <taxon>Rotifera</taxon>
        <taxon>Eurotatoria</taxon>
        <taxon>Bdelloidea</taxon>
        <taxon>Philodinida</taxon>
        <taxon>Philodinidae</taxon>
        <taxon>Rotaria</taxon>
    </lineage>
</organism>
<dbReference type="AlphaFoldDB" id="A0A819MUQ6"/>
<dbReference type="EMBL" id="CAJOAX010006557">
    <property type="protein sequence ID" value="CAF3984476.1"/>
    <property type="molecule type" value="Genomic_DNA"/>
</dbReference>
<proteinExistence type="predicted"/>
<feature type="non-terminal residue" evidence="2">
    <location>
        <position position="114"/>
    </location>
</feature>
<feature type="transmembrane region" description="Helical" evidence="1">
    <location>
        <begin position="66"/>
        <end position="95"/>
    </location>
</feature>
<sequence>MLPFTLNITALDPTVPSRFSPKTQLNTIVSQLLVDEWINATYPIAHYENCKPISCTYTYSGRYNLYYAFTSILGLLGGLSVVLRLIVPFITKFIVRLKRRLLRPRYQIKEQQSS</sequence>
<reference evidence="2" key="1">
    <citation type="submission" date="2021-02" db="EMBL/GenBank/DDBJ databases">
        <authorList>
            <person name="Nowell W R."/>
        </authorList>
    </citation>
    <scope>NUCLEOTIDE SEQUENCE</scope>
</reference>
<name>A0A819MUQ6_9BILA</name>
<accession>A0A819MUQ6</accession>
<keyword evidence="1" id="KW-0472">Membrane</keyword>
<keyword evidence="1" id="KW-0812">Transmembrane</keyword>